<dbReference type="EMBL" id="LUCH01004846">
    <property type="protein sequence ID" value="KAF5398595.1"/>
    <property type="molecule type" value="Genomic_DNA"/>
</dbReference>
<evidence type="ECO:0000313" key="3">
    <source>
        <dbReference type="Proteomes" id="UP000748531"/>
    </source>
</evidence>
<comment type="caution">
    <text evidence="2">The sequence shown here is derived from an EMBL/GenBank/DDBJ whole genome shotgun (WGS) entry which is preliminary data.</text>
</comment>
<sequence length="278" mass="31396">MFISADQLQSILQQQREQFEQLQQRLIEPLTKTLHLPSTSVTSSDKSTSVNSIAAAILDFHYEPSSGHTFDVWVKRWEDTFQRGVDHAGNSRGVSDDIQSNPAPQHTKQQVSRRDTDAPENPPPVDVIRPTPRLPSVQNRRMEQQFNRRHDATNRRFSLGQLVLANDYRDGVEMWTAGCILRRTGPITYDVEMQSSVWIRHANQLRPSFQPVTVPSSCHSIGCSPGYIRPTSRRFSCRSKSGDTPSKHLHGSFSKVSYAHADESSTTILQAINSRGRC</sequence>
<evidence type="ECO:0000313" key="2">
    <source>
        <dbReference type="EMBL" id="KAF5398595.1"/>
    </source>
</evidence>
<dbReference type="AlphaFoldDB" id="A0A8J4SLY9"/>
<protein>
    <submittedName>
        <fullName evidence="2">Uncharacterized protein</fullName>
    </submittedName>
</protein>
<evidence type="ECO:0000256" key="1">
    <source>
        <dbReference type="SAM" id="MobiDB-lite"/>
    </source>
</evidence>
<accession>A0A8J4SLY9</accession>
<dbReference type="OrthoDB" id="3689at2759"/>
<reference evidence="2" key="1">
    <citation type="submission" date="2019-05" db="EMBL/GenBank/DDBJ databases">
        <title>Annotation for the trematode Paragonimus heterotremus.</title>
        <authorList>
            <person name="Choi Y.-J."/>
        </authorList>
    </citation>
    <scope>NUCLEOTIDE SEQUENCE</scope>
    <source>
        <strain evidence="2">LC</strain>
    </source>
</reference>
<dbReference type="Proteomes" id="UP000748531">
    <property type="component" value="Unassembled WGS sequence"/>
</dbReference>
<proteinExistence type="predicted"/>
<gene>
    <name evidence="2" type="ORF">PHET_08037</name>
</gene>
<organism evidence="2 3">
    <name type="scientific">Paragonimus heterotremus</name>
    <dbReference type="NCBI Taxonomy" id="100268"/>
    <lineage>
        <taxon>Eukaryota</taxon>
        <taxon>Metazoa</taxon>
        <taxon>Spiralia</taxon>
        <taxon>Lophotrochozoa</taxon>
        <taxon>Platyhelminthes</taxon>
        <taxon>Trematoda</taxon>
        <taxon>Digenea</taxon>
        <taxon>Plagiorchiida</taxon>
        <taxon>Troglotremata</taxon>
        <taxon>Troglotrematidae</taxon>
        <taxon>Paragonimus</taxon>
    </lineage>
</organism>
<name>A0A8J4SLY9_9TREM</name>
<feature type="region of interest" description="Disordered" evidence="1">
    <location>
        <begin position="85"/>
        <end position="134"/>
    </location>
</feature>
<feature type="compositionally biased region" description="Polar residues" evidence="1">
    <location>
        <begin position="97"/>
        <end position="110"/>
    </location>
</feature>
<keyword evidence="3" id="KW-1185">Reference proteome</keyword>